<keyword evidence="2" id="KW-0732">Signal</keyword>
<dbReference type="Gene3D" id="3.40.190.10">
    <property type="entry name" value="Periplasmic binding protein-like II"/>
    <property type="match status" value="2"/>
</dbReference>
<name>A0A4V6HRH4_9FIRM</name>
<evidence type="ECO:0000256" key="2">
    <source>
        <dbReference type="SAM" id="SignalP"/>
    </source>
</evidence>
<reference evidence="3 4" key="1">
    <citation type="journal article" date="2019" name="Anaerobe">
        <title>Detection of Robinsoniella peoriensis in multiple bone samples of a trauma patient.</title>
        <authorList>
            <person name="Schrottner P."/>
            <person name="Hartwich K."/>
            <person name="Bunk B."/>
            <person name="Schober I."/>
            <person name="Helbig S."/>
            <person name="Rudolph W.W."/>
            <person name="Gunzer F."/>
        </authorList>
    </citation>
    <scope>NUCLEOTIDE SEQUENCE [LARGE SCALE GENOMIC DNA]</scope>
    <source>
        <strain evidence="3 4">DSM 106044</strain>
    </source>
</reference>
<proteinExistence type="predicted"/>
<protein>
    <submittedName>
        <fullName evidence="3">Multiple sugar-binding protein</fullName>
    </submittedName>
</protein>
<dbReference type="PANTHER" id="PTHR43649">
    <property type="entry name" value="ARABINOSE-BINDING PROTEIN-RELATED"/>
    <property type="match status" value="1"/>
</dbReference>
<dbReference type="Proteomes" id="UP000306509">
    <property type="component" value="Unassembled WGS sequence"/>
</dbReference>
<feature type="region of interest" description="Disordered" evidence="1">
    <location>
        <begin position="46"/>
        <end position="69"/>
    </location>
</feature>
<dbReference type="STRING" id="180332.GCA_000797495_05761"/>
<keyword evidence="4" id="KW-1185">Reference proteome</keyword>
<dbReference type="InterPro" id="IPR050490">
    <property type="entry name" value="Bact_solute-bd_prot1"/>
</dbReference>
<evidence type="ECO:0000313" key="3">
    <source>
        <dbReference type="EMBL" id="TLC99007.1"/>
    </source>
</evidence>
<feature type="compositionally biased region" description="Low complexity" evidence="1">
    <location>
        <begin position="46"/>
        <end position="57"/>
    </location>
</feature>
<dbReference type="InterPro" id="IPR006059">
    <property type="entry name" value="SBP"/>
</dbReference>
<dbReference type="PANTHER" id="PTHR43649:SF14">
    <property type="entry name" value="BLR3389 PROTEIN"/>
    <property type="match status" value="1"/>
</dbReference>
<dbReference type="SUPFAM" id="SSF53850">
    <property type="entry name" value="Periplasmic binding protein-like II"/>
    <property type="match status" value="1"/>
</dbReference>
<feature type="chain" id="PRO_5038975367" evidence="2">
    <location>
        <begin position="24"/>
        <end position="474"/>
    </location>
</feature>
<dbReference type="Pfam" id="PF01547">
    <property type="entry name" value="SBP_bac_1"/>
    <property type="match status" value="1"/>
</dbReference>
<feature type="signal peptide" evidence="2">
    <location>
        <begin position="1"/>
        <end position="23"/>
    </location>
</feature>
<organism evidence="3 4">
    <name type="scientific">Robinsoniella peoriensis</name>
    <dbReference type="NCBI Taxonomy" id="180332"/>
    <lineage>
        <taxon>Bacteria</taxon>
        <taxon>Bacillati</taxon>
        <taxon>Bacillota</taxon>
        <taxon>Clostridia</taxon>
        <taxon>Lachnospirales</taxon>
        <taxon>Lachnospiraceae</taxon>
        <taxon>Robinsoniella</taxon>
    </lineage>
</organism>
<accession>A0A4V6HRH4</accession>
<dbReference type="AlphaFoldDB" id="A0A4V6HRH4"/>
<sequence length="474" mass="51348" precursor="true">MKKRWRAVVSLSLAAAMTASLCAGCGGSGTSGTGATDAGTQAAADGADTDAATADGAGDAGETKAADAGANNDSKEIIFWNIGTEDPDKSIMQYAVDKFNSETQSGYTVTSVPTQNDTYKEKLVIAMSSGECPDMYTSWSGGPMFEYIDSGYGQPIDDLFKGSKVEEKAMDAAVAQSTYKDHIYAVPVLNVSISGIFYNKEMFEKYNLEVPKTVSELEKVCDTFVENGITPFALANASKWTGSMYFMSLATRYGGLEPFSKAADGTGSFEDECFKYAGDKIQDWVKKGYFPEGVNSLSEDDGQARQLMYQESAGMLLCGSWYTGNFQNDSKEFYEKIGWFSFPAVDGSDADASIQIGTIGDQFISFNCTDDKLKAAFECAEHYYDDEATQLMVDKGKIPPVKGVESLITDPVAKDILTAANDASSTQLWYDQYLPPAVAEVHKDTCQEIFGLTMTPDEANKKLQEAMQSYLADK</sequence>
<evidence type="ECO:0000256" key="1">
    <source>
        <dbReference type="SAM" id="MobiDB-lite"/>
    </source>
</evidence>
<gene>
    <name evidence="3" type="primary">msmE_32</name>
    <name evidence="3" type="ORF">DSM106044_04152</name>
</gene>
<dbReference type="RefSeq" id="WP_027295010.1">
    <property type="nucleotide sequence ID" value="NZ_QGQD01000078.1"/>
</dbReference>
<comment type="caution">
    <text evidence="3">The sequence shown here is derived from an EMBL/GenBank/DDBJ whole genome shotgun (WGS) entry which is preliminary data.</text>
</comment>
<evidence type="ECO:0000313" key="4">
    <source>
        <dbReference type="Proteomes" id="UP000306509"/>
    </source>
</evidence>
<dbReference type="EMBL" id="QGQD01000078">
    <property type="protein sequence ID" value="TLC99007.1"/>
    <property type="molecule type" value="Genomic_DNA"/>
</dbReference>